<feature type="domain" description="YdbS-like PH" evidence="3">
    <location>
        <begin position="410"/>
        <end position="459"/>
    </location>
</feature>
<name>A0A4R7J442_9ACTN</name>
<dbReference type="PANTHER" id="PTHR34473">
    <property type="entry name" value="UPF0699 TRANSMEMBRANE PROTEIN YDBS"/>
    <property type="match status" value="1"/>
</dbReference>
<evidence type="ECO:0000256" key="2">
    <source>
        <dbReference type="SAM" id="Phobius"/>
    </source>
</evidence>
<feature type="domain" description="YdbS-like PH" evidence="3">
    <location>
        <begin position="283"/>
        <end position="335"/>
    </location>
</feature>
<keyword evidence="5" id="KW-1185">Reference proteome</keyword>
<evidence type="ECO:0000256" key="1">
    <source>
        <dbReference type="SAM" id="MobiDB-lite"/>
    </source>
</evidence>
<dbReference type="PIRSF" id="PIRSF026631">
    <property type="entry name" value="UCP026631"/>
    <property type="match status" value="1"/>
</dbReference>
<feature type="compositionally biased region" description="Basic and acidic residues" evidence="1">
    <location>
        <begin position="1"/>
        <end position="19"/>
    </location>
</feature>
<dbReference type="AlphaFoldDB" id="A0A4R7J442"/>
<dbReference type="Pfam" id="PF03703">
    <property type="entry name" value="bPH_2"/>
    <property type="match status" value="3"/>
</dbReference>
<reference evidence="4 5" key="1">
    <citation type="submission" date="2019-03" db="EMBL/GenBank/DDBJ databases">
        <title>Genomic Encyclopedia of Archaeal and Bacterial Type Strains, Phase II (KMG-II): from individual species to whole genera.</title>
        <authorList>
            <person name="Goeker M."/>
        </authorList>
    </citation>
    <scope>NUCLEOTIDE SEQUENCE [LARGE SCALE GENOMIC DNA]</scope>
    <source>
        <strain evidence="4 5">DSM 24323</strain>
    </source>
</reference>
<dbReference type="InterPro" id="IPR005182">
    <property type="entry name" value="YdbS-like_PH"/>
</dbReference>
<feature type="region of interest" description="Disordered" evidence="1">
    <location>
        <begin position="479"/>
        <end position="513"/>
    </location>
</feature>
<feature type="domain" description="YdbS-like PH" evidence="3">
    <location>
        <begin position="109"/>
        <end position="185"/>
    </location>
</feature>
<organism evidence="4 5">
    <name type="scientific">Naumannella halotolerans</name>
    <dbReference type="NCBI Taxonomy" id="993414"/>
    <lineage>
        <taxon>Bacteria</taxon>
        <taxon>Bacillati</taxon>
        <taxon>Actinomycetota</taxon>
        <taxon>Actinomycetes</taxon>
        <taxon>Propionibacteriales</taxon>
        <taxon>Propionibacteriaceae</taxon>
        <taxon>Naumannella</taxon>
    </lineage>
</organism>
<comment type="caution">
    <text evidence="4">The sequence shown here is derived from an EMBL/GenBank/DDBJ whole genome shotgun (WGS) entry which is preliminary data.</text>
</comment>
<keyword evidence="2" id="KW-0472">Membrane</keyword>
<feature type="transmembrane region" description="Helical" evidence="2">
    <location>
        <begin position="47"/>
        <end position="67"/>
    </location>
</feature>
<dbReference type="EMBL" id="SOAW01000002">
    <property type="protein sequence ID" value="TDT31336.1"/>
    <property type="molecule type" value="Genomic_DNA"/>
</dbReference>
<protein>
    <submittedName>
        <fullName evidence="4">Putative membrane protein</fullName>
    </submittedName>
</protein>
<feature type="compositionally biased region" description="Low complexity" evidence="1">
    <location>
        <begin position="20"/>
        <end position="34"/>
    </location>
</feature>
<proteinExistence type="predicted"/>
<feature type="transmembrane region" description="Helical" evidence="2">
    <location>
        <begin position="87"/>
        <end position="112"/>
    </location>
</feature>
<dbReference type="RefSeq" id="WP_133755626.1">
    <property type="nucleotide sequence ID" value="NZ_SOAW01000002.1"/>
</dbReference>
<feature type="transmembrane region" description="Helical" evidence="2">
    <location>
        <begin position="254"/>
        <end position="274"/>
    </location>
</feature>
<dbReference type="PANTHER" id="PTHR34473:SF2">
    <property type="entry name" value="UPF0699 TRANSMEMBRANE PROTEIN YDBT"/>
    <property type="match status" value="1"/>
</dbReference>
<gene>
    <name evidence="4" type="ORF">CLV29_2754</name>
</gene>
<evidence type="ECO:0000259" key="3">
    <source>
        <dbReference type="Pfam" id="PF03703"/>
    </source>
</evidence>
<keyword evidence="2" id="KW-0812">Transmembrane</keyword>
<dbReference type="Proteomes" id="UP000295371">
    <property type="component" value="Unassembled WGS sequence"/>
</dbReference>
<sequence length="513" mass="55797">MSFGDQEPRRAASEPEPRATDPAAAAPTATPEPALAKRAERPHPATPLIRGWLVLLLVIVAIGREFIPDGSRSTDSASMLELLRANLLIALAALAGVIAVVALSSFISWWFTRYVIDDDELRVETGLFTKSSKRIPFGRIQSIDVIQPLAARIFGLAELRIDAGNDKTSLRYLTRRKTYRIRDYLLSRAHGEQITVADSAAGPVSGGFQDLSARDQVLVRIPPARLLAGLLTATDFLVMAAITLAALITVLALGFGVASVSVLIPIVIGTVRMIGSRVLSQFNYTLSRTGRGLRISRGLTNITSQSVPIDRIQGVRITQYLLWRAFGFYRLDIDVLGIKGTDSSTEDGTQSSSILLPVGNFHDLQVALAQILPGVNLASIPMWGSPSRARLFHWFTIQTFRFGHDDEVAVSVRGLVDRVTDVVPHAKVQSVRITQGPLQRGVRTASVHFDTTPGPVTWTAHELDPQAARALALSQLDRSRRARERVARERSHTGAVGHGTGDLPPDLPPPLRS</sequence>
<keyword evidence="2" id="KW-1133">Transmembrane helix</keyword>
<feature type="transmembrane region" description="Helical" evidence="2">
    <location>
        <begin position="226"/>
        <end position="248"/>
    </location>
</feature>
<feature type="region of interest" description="Disordered" evidence="1">
    <location>
        <begin position="1"/>
        <end position="40"/>
    </location>
</feature>
<dbReference type="InterPro" id="IPR014529">
    <property type="entry name" value="UCP026631"/>
</dbReference>
<evidence type="ECO:0000313" key="5">
    <source>
        <dbReference type="Proteomes" id="UP000295371"/>
    </source>
</evidence>
<evidence type="ECO:0000313" key="4">
    <source>
        <dbReference type="EMBL" id="TDT31336.1"/>
    </source>
</evidence>
<accession>A0A4R7J442</accession>
<dbReference type="OrthoDB" id="3190163at2"/>